<accession>A0A1R3J1J7</accession>
<reference evidence="2" key="1">
    <citation type="submission" date="2013-09" db="EMBL/GenBank/DDBJ databases">
        <title>Corchorus olitorius genome sequencing.</title>
        <authorList>
            <person name="Alam M."/>
            <person name="Haque M.S."/>
            <person name="Islam M.S."/>
            <person name="Emdad E.M."/>
            <person name="Islam M.M."/>
            <person name="Ahmed B."/>
            <person name="Halim A."/>
            <person name="Hossen Q.M.M."/>
            <person name="Hossain M.Z."/>
            <person name="Ahmed R."/>
            <person name="Khan M.M."/>
            <person name="Islam R."/>
            <person name="Rashid M.M."/>
            <person name="Khan S.A."/>
            <person name="Rahman M.S."/>
            <person name="Alam M."/>
            <person name="Yahiya A.S."/>
            <person name="Khan M.S."/>
            <person name="Azam M.S."/>
            <person name="Haque T."/>
            <person name="Lashkar M.Z.H."/>
            <person name="Akhand A.I."/>
            <person name="Morshed G."/>
            <person name="Roy S."/>
            <person name="Uddin K.S."/>
            <person name="Rabeya T."/>
            <person name="Hossain A.S."/>
            <person name="Chowdhury A."/>
            <person name="Snigdha A.R."/>
            <person name="Mortoza M.S."/>
            <person name="Matin S.A."/>
            <person name="Hoque S.M.E."/>
            <person name="Islam M.K."/>
            <person name="Roy D.K."/>
            <person name="Haider R."/>
            <person name="Moosa M.M."/>
            <person name="Elias S.M."/>
            <person name="Hasan A.M."/>
            <person name="Jahan S."/>
            <person name="Shafiuddin M."/>
            <person name="Mahmood N."/>
            <person name="Shommy N.S."/>
        </authorList>
    </citation>
    <scope>NUCLEOTIDE SEQUENCE [LARGE SCALE GENOMIC DNA]</scope>
    <source>
        <strain evidence="2">cv. O-4</strain>
    </source>
</reference>
<evidence type="ECO:0000313" key="2">
    <source>
        <dbReference type="Proteomes" id="UP000187203"/>
    </source>
</evidence>
<sequence>MLDNNNLVDLYIEHEVEDVEELPLLIENGNIEDDNGNAGGGKHKQVGADVNEQLGAEVNEELGGEVNEEVGGEVNEELGGEVNEELGGLGLEELRGQGHEELVVDNRGIGGDGDHEIGGGDGVEIEQNVEFHDVQIEDNDVGVGMDNVEVEVNEINIDVGNMYLDDDEGLAKGLDERLDEELDESGLGPDQPLVFDQNHVDDGVGFAFDDGIDYHVDKLLTTESTAPVFGSAEASASVVFPSLESIVGAPSSVNASSTVGEALHLAAAERPITFASLQREAQMKFKQRMENLKIQEEVMPPQTHLRAKQT</sequence>
<name>A0A1R3J1J7_9ROSI</name>
<keyword evidence="2" id="KW-1185">Reference proteome</keyword>
<proteinExistence type="predicted"/>
<comment type="caution">
    <text evidence="1">The sequence shown here is derived from an EMBL/GenBank/DDBJ whole genome shotgun (WGS) entry which is preliminary data.</text>
</comment>
<dbReference type="EMBL" id="AWUE01017022">
    <property type="protein sequence ID" value="OMO88702.1"/>
    <property type="molecule type" value="Genomic_DNA"/>
</dbReference>
<organism evidence="1 2">
    <name type="scientific">Corchorus olitorius</name>
    <dbReference type="NCBI Taxonomy" id="93759"/>
    <lineage>
        <taxon>Eukaryota</taxon>
        <taxon>Viridiplantae</taxon>
        <taxon>Streptophyta</taxon>
        <taxon>Embryophyta</taxon>
        <taxon>Tracheophyta</taxon>
        <taxon>Spermatophyta</taxon>
        <taxon>Magnoliopsida</taxon>
        <taxon>eudicotyledons</taxon>
        <taxon>Gunneridae</taxon>
        <taxon>Pentapetalae</taxon>
        <taxon>rosids</taxon>
        <taxon>malvids</taxon>
        <taxon>Malvales</taxon>
        <taxon>Malvaceae</taxon>
        <taxon>Grewioideae</taxon>
        <taxon>Apeibeae</taxon>
        <taxon>Corchorus</taxon>
    </lineage>
</organism>
<dbReference type="AlphaFoldDB" id="A0A1R3J1J7"/>
<dbReference type="Proteomes" id="UP000187203">
    <property type="component" value="Unassembled WGS sequence"/>
</dbReference>
<evidence type="ECO:0000313" key="1">
    <source>
        <dbReference type="EMBL" id="OMO88702.1"/>
    </source>
</evidence>
<gene>
    <name evidence="1" type="ORF">COLO4_20122</name>
</gene>
<protein>
    <submittedName>
        <fullName evidence="1">Uncharacterized protein</fullName>
    </submittedName>
</protein>